<evidence type="ECO:0000313" key="2">
    <source>
        <dbReference type="EMBL" id="KJA16842.1"/>
    </source>
</evidence>
<dbReference type="Proteomes" id="UP000054270">
    <property type="component" value="Unassembled WGS sequence"/>
</dbReference>
<feature type="region of interest" description="Disordered" evidence="1">
    <location>
        <begin position="121"/>
        <end position="141"/>
    </location>
</feature>
<proteinExistence type="predicted"/>
<dbReference type="EMBL" id="KN817614">
    <property type="protein sequence ID" value="KJA16842.1"/>
    <property type="molecule type" value="Genomic_DNA"/>
</dbReference>
<protein>
    <submittedName>
        <fullName evidence="2">Uncharacterized protein</fullName>
    </submittedName>
</protein>
<keyword evidence="3" id="KW-1185">Reference proteome</keyword>
<reference evidence="3" key="1">
    <citation type="submission" date="2014-04" db="EMBL/GenBank/DDBJ databases">
        <title>Evolutionary Origins and Diversification of the Mycorrhizal Mutualists.</title>
        <authorList>
            <consortium name="DOE Joint Genome Institute"/>
            <consortium name="Mycorrhizal Genomics Consortium"/>
            <person name="Kohler A."/>
            <person name="Kuo A."/>
            <person name="Nagy L.G."/>
            <person name="Floudas D."/>
            <person name="Copeland A."/>
            <person name="Barry K.W."/>
            <person name="Cichocki N."/>
            <person name="Veneault-Fourrey C."/>
            <person name="LaButti K."/>
            <person name="Lindquist E.A."/>
            <person name="Lipzen A."/>
            <person name="Lundell T."/>
            <person name="Morin E."/>
            <person name="Murat C."/>
            <person name="Riley R."/>
            <person name="Ohm R."/>
            <person name="Sun H."/>
            <person name="Tunlid A."/>
            <person name="Henrissat B."/>
            <person name="Grigoriev I.V."/>
            <person name="Hibbett D.S."/>
            <person name="Martin F."/>
        </authorList>
    </citation>
    <scope>NUCLEOTIDE SEQUENCE [LARGE SCALE GENOMIC DNA]</scope>
    <source>
        <strain evidence="3">FD-334 SS-4</strain>
    </source>
</reference>
<accession>A0A0D2KQF0</accession>
<sequence length="247" mass="26396">MSMDHHRHPTHPSAKTAATSIIRRTEATVLYGKYTVSSCVRTHREAGAAGVVDPWSHLSRPQCASAWQGQPIDTASQATRSPACTASSRSALLPCLALPHAHSSGARSRWRVSNQYYTPRHRAGVPSHPGPRLSAGAGHRRASPYCASSHSPFLHLTERLPLRRARPHQHAARPGSWKITSGVAPTHGCCLLIIESGRASCRGVNMQLPMTLSPSRSGIPSAPCLRGADISSSITSRPTSIPPSAAR</sequence>
<evidence type="ECO:0000256" key="1">
    <source>
        <dbReference type="SAM" id="MobiDB-lite"/>
    </source>
</evidence>
<dbReference type="AlphaFoldDB" id="A0A0D2KQF0"/>
<evidence type="ECO:0000313" key="3">
    <source>
        <dbReference type="Proteomes" id="UP000054270"/>
    </source>
</evidence>
<gene>
    <name evidence="2" type="ORF">HYPSUDRAFT_1055265</name>
</gene>
<organism evidence="2 3">
    <name type="scientific">Hypholoma sublateritium (strain FD-334 SS-4)</name>
    <dbReference type="NCBI Taxonomy" id="945553"/>
    <lineage>
        <taxon>Eukaryota</taxon>
        <taxon>Fungi</taxon>
        <taxon>Dikarya</taxon>
        <taxon>Basidiomycota</taxon>
        <taxon>Agaricomycotina</taxon>
        <taxon>Agaricomycetes</taxon>
        <taxon>Agaricomycetidae</taxon>
        <taxon>Agaricales</taxon>
        <taxon>Agaricineae</taxon>
        <taxon>Strophariaceae</taxon>
        <taxon>Hypholoma</taxon>
    </lineage>
</organism>
<name>A0A0D2KQF0_HYPSF</name>